<dbReference type="GO" id="GO:0009231">
    <property type="term" value="P:riboflavin biosynthetic process"/>
    <property type="evidence" value="ECO:0007669"/>
    <property type="project" value="TreeGrafter"/>
</dbReference>
<dbReference type="GO" id="GO:0016811">
    <property type="term" value="F:hydrolase activity, acting on carbon-nitrogen (but not peptide) bonds, in linear amides"/>
    <property type="evidence" value="ECO:0007669"/>
    <property type="project" value="TreeGrafter"/>
</dbReference>
<keyword evidence="4" id="KW-0862">Zinc</keyword>
<dbReference type="Gene3D" id="3.40.50.10310">
    <property type="entry name" value="Creatininase"/>
    <property type="match status" value="1"/>
</dbReference>
<proteinExistence type="predicted"/>
<evidence type="ECO:0000313" key="5">
    <source>
        <dbReference type="EMBL" id="SUZ50236.1"/>
    </source>
</evidence>
<accession>A0A381N6I2</accession>
<evidence type="ECO:0000256" key="3">
    <source>
        <dbReference type="ARBA" id="ARBA00022801"/>
    </source>
</evidence>
<keyword evidence="3" id="KW-0378">Hydrolase</keyword>
<keyword evidence="2" id="KW-0479">Metal-binding</keyword>
<dbReference type="AlphaFoldDB" id="A0A381N6I2"/>
<dbReference type="GO" id="GO:0046872">
    <property type="term" value="F:metal ion binding"/>
    <property type="evidence" value="ECO:0007669"/>
    <property type="project" value="UniProtKB-KW"/>
</dbReference>
<gene>
    <name evidence="5" type="ORF">METZ01_LOCUS3090</name>
</gene>
<dbReference type="PANTHER" id="PTHR35005">
    <property type="entry name" value="3-DEHYDRO-SCYLLO-INOSOSE HYDROLASE"/>
    <property type="match status" value="1"/>
</dbReference>
<dbReference type="PANTHER" id="PTHR35005:SF1">
    <property type="entry name" value="2-AMINO-5-FORMYLAMINO-6-RIBOSYLAMINOPYRIMIDIN-4(3H)-ONE 5'-MONOPHOSPHATE DEFORMYLASE"/>
    <property type="match status" value="1"/>
</dbReference>
<dbReference type="InterPro" id="IPR003785">
    <property type="entry name" value="Creatininase/forma_Hydrolase"/>
</dbReference>
<dbReference type="EMBL" id="UINC01000160">
    <property type="protein sequence ID" value="SUZ50236.1"/>
    <property type="molecule type" value="Genomic_DNA"/>
</dbReference>
<name>A0A381N6I2_9ZZZZ</name>
<protein>
    <recommendedName>
        <fullName evidence="6">Creatininase</fullName>
    </recommendedName>
</protein>
<evidence type="ECO:0000256" key="2">
    <source>
        <dbReference type="ARBA" id="ARBA00022723"/>
    </source>
</evidence>
<evidence type="ECO:0008006" key="6">
    <source>
        <dbReference type="Google" id="ProtNLM"/>
    </source>
</evidence>
<evidence type="ECO:0000256" key="4">
    <source>
        <dbReference type="ARBA" id="ARBA00022833"/>
    </source>
</evidence>
<dbReference type="InterPro" id="IPR024087">
    <property type="entry name" value="Creatininase-like_sf"/>
</dbReference>
<organism evidence="5">
    <name type="scientific">marine metagenome</name>
    <dbReference type="NCBI Taxonomy" id="408172"/>
    <lineage>
        <taxon>unclassified sequences</taxon>
        <taxon>metagenomes</taxon>
        <taxon>ecological metagenomes</taxon>
    </lineage>
</organism>
<comment type="cofactor">
    <cofactor evidence="1">
        <name>Zn(2+)</name>
        <dbReference type="ChEBI" id="CHEBI:29105"/>
    </cofactor>
</comment>
<dbReference type="SUPFAM" id="SSF102215">
    <property type="entry name" value="Creatininase"/>
    <property type="match status" value="1"/>
</dbReference>
<dbReference type="Pfam" id="PF02633">
    <property type="entry name" value="Creatininase"/>
    <property type="match status" value="1"/>
</dbReference>
<evidence type="ECO:0000256" key="1">
    <source>
        <dbReference type="ARBA" id="ARBA00001947"/>
    </source>
</evidence>
<reference evidence="5" key="1">
    <citation type="submission" date="2018-05" db="EMBL/GenBank/DDBJ databases">
        <authorList>
            <person name="Lanie J.A."/>
            <person name="Ng W.-L."/>
            <person name="Kazmierczak K.M."/>
            <person name="Andrzejewski T.M."/>
            <person name="Davidsen T.M."/>
            <person name="Wayne K.J."/>
            <person name="Tettelin H."/>
            <person name="Glass J.I."/>
            <person name="Rusch D."/>
            <person name="Podicherti R."/>
            <person name="Tsui H.-C.T."/>
            <person name="Winkler M.E."/>
        </authorList>
    </citation>
    <scope>NUCLEOTIDE SEQUENCE</scope>
</reference>
<sequence>MNTLTRLIKILVCSSSFLWVASVVNAQSTSVMIDELTTNEVQAALDAGMTTAIYYVGGTHQSGPAVVLGKHNLLATHLSRRVAEILGNALAYPPNPYAPAGDPIAKTGHMRFAGTVSMSAETLAAVSRDIAISALAVGFTHVIMLGDHGETQEIIKEVAGSVDTEWRSRGGRVIFIPVYDEGESRMREILTARNVPNNRMTPIDDAAEMMALDSSNRWIRAEHLPQDIAAIASGELGQQFIDGKVEVAVARIRELVQ</sequence>